<accession>X0TCT5</accession>
<dbReference type="AlphaFoldDB" id="X0TCT5"/>
<feature type="non-terminal residue" evidence="2">
    <location>
        <position position="141"/>
    </location>
</feature>
<keyword evidence="1" id="KW-0472">Membrane</keyword>
<proteinExistence type="predicted"/>
<protein>
    <submittedName>
        <fullName evidence="2">Uncharacterized protein</fullName>
    </submittedName>
</protein>
<gene>
    <name evidence="2" type="ORF">S01H1_18992</name>
</gene>
<reference evidence="2" key="1">
    <citation type="journal article" date="2014" name="Front. Microbiol.">
        <title>High frequency of phylogenetically diverse reductive dehalogenase-homologous genes in deep subseafloor sedimentary metagenomes.</title>
        <authorList>
            <person name="Kawai M."/>
            <person name="Futagami T."/>
            <person name="Toyoda A."/>
            <person name="Takaki Y."/>
            <person name="Nishi S."/>
            <person name="Hori S."/>
            <person name="Arai W."/>
            <person name="Tsubouchi T."/>
            <person name="Morono Y."/>
            <person name="Uchiyama I."/>
            <person name="Ito T."/>
            <person name="Fujiyama A."/>
            <person name="Inagaki F."/>
            <person name="Takami H."/>
        </authorList>
    </citation>
    <scope>NUCLEOTIDE SEQUENCE</scope>
    <source>
        <strain evidence="2">Expedition CK06-06</strain>
    </source>
</reference>
<sequence length="141" mass="15934">MREKSGFKIIISIMFVVLIISSLSLFIGKSTLNKIFIDTISFEGLKTSGTTYHDNILWVVNPDFDPVDPWFSTIEGDTSDAITSTSTNQANMQIIGESYEKQVLFNNDTWMNWQEFNKTELVIVPQDTGDPSTRCYGTDES</sequence>
<dbReference type="EMBL" id="BARS01010210">
    <property type="protein sequence ID" value="GAF91009.1"/>
    <property type="molecule type" value="Genomic_DNA"/>
</dbReference>
<keyword evidence="1" id="KW-0812">Transmembrane</keyword>
<name>X0TCT5_9ZZZZ</name>
<evidence type="ECO:0000256" key="1">
    <source>
        <dbReference type="SAM" id="Phobius"/>
    </source>
</evidence>
<comment type="caution">
    <text evidence="2">The sequence shown here is derived from an EMBL/GenBank/DDBJ whole genome shotgun (WGS) entry which is preliminary data.</text>
</comment>
<evidence type="ECO:0000313" key="2">
    <source>
        <dbReference type="EMBL" id="GAF91009.1"/>
    </source>
</evidence>
<organism evidence="2">
    <name type="scientific">marine sediment metagenome</name>
    <dbReference type="NCBI Taxonomy" id="412755"/>
    <lineage>
        <taxon>unclassified sequences</taxon>
        <taxon>metagenomes</taxon>
        <taxon>ecological metagenomes</taxon>
    </lineage>
</organism>
<keyword evidence="1" id="KW-1133">Transmembrane helix</keyword>
<feature type="transmembrane region" description="Helical" evidence="1">
    <location>
        <begin position="6"/>
        <end position="27"/>
    </location>
</feature>